<protein>
    <submittedName>
        <fullName evidence="2">Uncharacterized protein</fullName>
    </submittedName>
</protein>
<comment type="caution">
    <text evidence="2">The sequence shown here is derived from an EMBL/GenBank/DDBJ whole genome shotgun (WGS) entry which is preliminary data.</text>
</comment>
<keyword evidence="3" id="KW-1185">Reference proteome</keyword>
<dbReference type="AlphaFoldDB" id="A0AAV7KI85"/>
<keyword evidence="1" id="KW-0175">Coiled coil</keyword>
<gene>
    <name evidence="2" type="ORF">LOD99_10417</name>
</gene>
<evidence type="ECO:0000256" key="1">
    <source>
        <dbReference type="SAM" id="Coils"/>
    </source>
</evidence>
<dbReference type="EMBL" id="JAKMXF010000034">
    <property type="protein sequence ID" value="KAI6660279.1"/>
    <property type="molecule type" value="Genomic_DNA"/>
</dbReference>
<feature type="coiled-coil region" evidence="1">
    <location>
        <begin position="32"/>
        <end position="59"/>
    </location>
</feature>
<sequence length="178" mass="20599">MAKVNIPSDELNFKNQLAKVKMEIGTRFRELFEILKEREKELLRKLEEIETNHKFETDKQKQILSELNLSIKEMQKRFTNEFLKDIQSEIIKQINDKQKEIESELKSQLISFGFNNTLFDRISGFGKISVVNSSYSCLPVIDYKGKVKPVVSVGTRGSGEGQFRNPYGIAVDYRADNI</sequence>
<evidence type="ECO:0000313" key="3">
    <source>
        <dbReference type="Proteomes" id="UP001165289"/>
    </source>
</evidence>
<dbReference type="Proteomes" id="UP001165289">
    <property type="component" value="Unassembled WGS sequence"/>
</dbReference>
<accession>A0AAV7KI85</accession>
<organism evidence="2 3">
    <name type="scientific">Oopsacas minuta</name>
    <dbReference type="NCBI Taxonomy" id="111878"/>
    <lineage>
        <taxon>Eukaryota</taxon>
        <taxon>Metazoa</taxon>
        <taxon>Porifera</taxon>
        <taxon>Hexactinellida</taxon>
        <taxon>Hexasterophora</taxon>
        <taxon>Lyssacinosida</taxon>
        <taxon>Leucopsacidae</taxon>
        <taxon>Oopsacas</taxon>
    </lineage>
</organism>
<proteinExistence type="predicted"/>
<name>A0AAV7KI85_9METZ</name>
<evidence type="ECO:0000313" key="2">
    <source>
        <dbReference type="EMBL" id="KAI6660279.1"/>
    </source>
</evidence>
<reference evidence="2 3" key="1">
    <citation type="journal article" date="2023" name="BMC Biol.">
        <title>The compact genome of the sponge Oopsacas minuta (Hexactinellida) is lacking key metazoan core genes.</title>
        <authorList>
            <person name="Santini S."/>
            <person name="Schenkelaars Q."/>
            <person name="Jourda C."/>
            <person name="Duchesne M."/>
            <person name="Belahbib H."/>
            <person name="Rocher C."/>
            <person name="Selva M."/>
            <person name="Riesgo A."/>
            <person name="Vervoort M."/>
            <person name="Leys S.P."/>
            <person name="Kodjabachian L."/>
            <person name="Le Bivic A."/>
            <person name="Borchiellini C."/>
            <person name="Claverie J.M."/>
            <person name="Renard E."/>
        </authorList>
    </citation>
    <scope>NUCLEOTIDE SEQUENCE [LARGE SCALE GENOMIC DNA]</scope>
    <source>
        <strain evidence="2">SPO-2</strain>
    </source>
</reference>